<dbReference type="AlphaFoldDB" id="A0A833WBE3"/>
<sequence>MAGHYGWLRACRLFQDQKVRKQNPGPGRQMAPPLQEKDSTVKCKDCGAFGHTARSLRCPMKHWQGALAPLPLGSRLGKENLEARKLQDPPTPGTPNMAEREEEERQRKEEQQRKLLQRFPRRPHGRQPQSWKEKPEPGHCLRHPNMPVLIHTSKRKSLQNPGHPRGSSTRKDDVKSTLPAVPLVSRNLAQASKVSIETPGKRYAQTPTPTCVNPPKKPRLSPVQTTPESTPTADLGTLLNLPSPPSTAGHGPRMAARVSRKTHAQGQCFDLQPPPDRSPSRSVRAVSAAHPAPIIRVPGQPLKMLFLREGEGRWSCRYTAPPSPRPAERPAPPAQSPSVDQEPEGHTVPGPRSILYDDLQVSSSSEESDWDEDTSGN</sequence>
<dbReference type="PANTHER" id="PTHR16035:SF14">
    <property type="entry name" value="FAMILY WITH SEQUENCE SIMILARITY 90 MEMBER A11, PSEUDOGENE-RELATED"/>
    <property type="match status" value="1"/>
</dbReference>
<feature type="region of interest" description="Disordered" evidence="2">
    <location>
        <begin position="19"/>
        <end position="38"/>
    </location>
</feature>
<dbReference type="InterPro" id="IPR039213">
    <property type="entry name" value="FAM90"/>
</dbReference>
<gene>
    <name evidence="4" type="ORF">G4228_020024</name>
</gene>
<evidence type="ECO:0000256" key="1">
    <source>
        <dbReference type="ARBA" id="ARBA00007943"/>
    </source>
</evidence>
<dbReference type="Pfam" id="PF15288">
    <property type="entry name" value="zf-CCHC_6"/>
    <property type="match status" value="1"/>
</dbReference>
<evidence type="ECO:0000313" key="4">
    <source>
        <dbReference type="EMBL" id="KAF4008316.1"/>
    </source>
</evidence>
<proteinExistence type="inferred from homology"/>
<reference evidence="4 5" key="1">
    <citation type="submission" date="2019-10" db="EMBL/GenBank/DDBJ databases">
        <title>Chromosome-level genome assembly of Tarim red deer.</title>
        <authorList>
            <person name="Ba H."/>
        </authorList>
    </citation>
    <scope>NUCLEOTIDE SEQUENCE [LARGE SCALE GENOMIC DNA]</scope>
    <source>
        <strain evidence="4">CEY-2017</strain>
        <tissue evidence="4">Blood</tissue>
    </source>
</reference>
<dbReference type="Proteomes" id="UP000631465">
    <property type="component" value="Unassembled WGS sequence"/>
</dbReference>
<dbReference type="EMBL" id="WMHW01000670">
    <property type="protein sequence ID" value="KAF4008316.1"/>
    <property type="molecule type" value="Genomic_DNA"/>
</dbReference>
<dbReference type="PANTHER" id="PTHR16035">
    <property type="entry name" value="PROTEIN FAM90A1"/>
    <property type="match status" value="1"/>
</dbReference>
<feature type="compositionally biased region" description="Low complexity" evidence="2">
    <location>
        <begin position="280"/>
        <end position="290"/>
    </location>
</feature>
<feature type="region of interest" description="Disordered" evidence="2">
    <location>
        <begin position="315"/>
        <end position="377"/>
    </location>
</feature>
<name>A0A833WBE3_9CERV</name>
<feature type="compositionally biased region" description="Basic residues" evidence="2">
    <location>
        <begin position="115"/>
        <end position="125"/>
    </location>
</feature>
<protein>
    <recommendedName>
        <fullName evidence="3">Zinc knuckle domain-containing protein</fullName>
    </recommendedName>
</protein>
<feature type="domain" description="Zinc knuckle" evidence="3">
    <location>
        <begin position="41"/>
        <end position="81"/>
    </location>
</feature>
<feature type="compositionally biased region" description="Pro residues" evidence="2">
    <location>
        <begin position="321"/>
        <end position="335"/>
    </location>
</feature>
<feature type="compositionally biased region" description="Acidic residues" evidence="2">
    <location>
        <begin position="366"/>
        <end position="377"/>
    </location>
</feature>
<feature type="region of interest" description="Disordered" evidence="2">
    <location>
        <begin position="195"/>
        <end position="290"/>
    </location>
</feature>
<comment type="caution">
    <text evidence="4">The sequence shown here is derived from an EMBL/GenBank/DDBJ whole genome shotgun (WGS) entry which is preliminary data.</text>
</comment>
<evidence type="ECO:0000259" key="3">
    <source>
        <dbReference type="Pfam" id="PF15288"/>
    </source>
</evidence>
<dbReference type="InterPro" id="IPR041670">
    <property type="entry name" value="Znf-CCHC_6"/>
</dbReference>
<feature type="compositionally biased region" description="Basic and acidic residues" evidence="2">
    <location>
        <begin position="103"/>
        <end position="113"/>
    </location>
</feature>
<organism evidence="4 5">
    <name type="scientific">Cervus hanglu yarkandensis</name>
    <name type="common">Yarkand deer</name>
    <dbReference type="NCBI Taxonomy" id="84702"/>
    <lineage>
        <taxon>Eukaryota</taxon>
        <taxon>Metazoa</taxon>
        <taxon>Chordata</taxon>
        <taxon>Craniata</taxon>
        <taxon>Vertebrata</taxon>
        <taxon>Euteleostomi</taxon>
        <taxon>Mammalia</taxon>
        <taxon>Eutheria</taxon>
        <taxon>Laurasiatheria</taxon>
        <taxon>Artiodactyla</taxon>
        <taxon>Ruminantia</taxon>
        <taxon>Pecora</taxon>
        <taxon>Cervidae</taxon>
        <taxon>Cervinae</taxon>
        <taxon>Cervus</taxon>
    </lineage>
</organism>
<evidence type="ECO:0000313" key="5">
    <source>
        <dbReference type="Proteomes" id="UP000631465"/>
    </source>
</evidence>
<feature type="region of interest" description="Disordered" evidence="2">
    <location>
        <begin position="70"/>
        <end position="177"/>
    </location>
</feature>
<keyword evidence="5" id="KW-1185">Reference proteome</keyword>
<feature type="compositionally biased region" description="Polar residues" evidence="2">
    <location>
        <begin position="222"/>
        <end position="232"/>
    </location>
</feature>
<accession>A0A833WBE3</accession>
<evidence type="ECO:0000256" key="2">
    <source>
        <dbReference type="SAM" id="MobiDB-lite"/>
    </source>
</evidence>
<feature type="compositionally biased region" description="Basic and acidic residues" evidence="2">
    <location>
        <begin position="76"/>
        <end position="87"/>
    </location>
</feature>
<comment type="similarity">
    <text evidence="1">Belongs to the FAM90 family.</text>
</comment>